<organism evidence="1 2">
    <name type="scientific">Agrobacterium salinitolerans</name>
    <dbReference type="NCBI Taxonomy" id="1183413"/>
    <lineage>
        <taxon>Bacteria</taxon>
        <taxon>Pseudomonadati</taxon>
        <taxon>Pseudomonadota</taxon>
        <taxon>Alphaproteobacteria</taxon>
        <taxon>Hyphomicrobiales</taxon>
        <taxon>Rhizobiaceae</taxon>
        <taxon>Rhizobium/Agrobacterium group</taxon>
        <taxon>Agrobacterium</taxon>
    </lineage>
</organism>
<dbReference type="EMBL" id="CP109969">
    <property type="protein sequence ID" value="UYZ09253.1"/>
    <property type="molecule type" value="Genomic_DNA"/>
</dbReference>
<evidence type="ECO:0000313" key="1">
    <source>
        <dbReference type="EMBL" id="UYZ09253.1"/>
    </source>
</evidence>
<sequence>MTNEPVRRLILFAGFCADAGNVTRSDIEYIRELSRFGEVYCWYDNDSLSTKSKEEIGQIAGGLWQGKHGEYDFGSWKRLFQRLADIDLYDELILTNNSLIILDKLDRFFDFRTRCTEDFFSPIIVDEHYSGQDVFIDDYEASYDKFERSTMYTSAFWSLRKNLFISSFFENFINSIGAEENRLEVCYKYERGFSRSLWRHNISVATLIPKLFRYVPLYTEDAFLLPSMGFPFIKQKALKQEYYPIPDINSRCSALLQRVNIDYRDIFAEIAAKTVRSED</sequence>
<reference evidence="1" key="1">
    <citation type="submission" date="2022-10" db="EMBL/GenBank/DDBJ databases">
        <title>Complete genome sequence of Agrobacterium salinitolerans CFBP5507.</title>
        <authorList>
            <person name="Tchabashvili S."/>
            <person name="Yen H.-C."/>
            <person name="Haryono M."/>
            <person name="Lin Y.-C."/>
            <person name="Lai E.-M."/>
            <person name="Kuo C.-H."/>
        </authorList>
    </citation>
    <scope>NUCLEOTIDE SEQUENCE</scope>
    <source>
        <strain evidence="1">CFBP5507</strain>
    </source>
</reference>
<dbReference type="RefSeq" id="WP_137412061.1">
    <property type="nucleotide sequence ID" value="NZ_CP109969.1"/>
</dbReference>
<name>A0A4Z1QP87_9HYPH</name>
<dbReference type="OrthoDB" id="7220105at2"/>
<protein>
    <submittedName>
        <fullName evidence="1">Uncharacterized protein</fullName>
    </submittedName>
</protein>
<accession>A0A4Z1QP87</accession>
<evidence type="ECO:0000313" key="2">
    <source>
        <dbReference type="Proteomes" id="UP000298735"/>
    </source>
</evidence>
<dbReference type="KEGG" id="asal:CFBP5507_16220"/>
<dbReference type="Proteomes" id="UP000298735">
    <property type="component" value="Chromosome Linear"/>
</dbReference>
<proteinExistence type="predicted"/>
<gene>
    <name evidence="1" type="ORF">CFBP5507_16220</name>
</gene>
<dbReference type="AlphaFoldDB" id="A0A4Z1QP87"/>